<organism evidence="3 4">
    <name type="scientific">Desulfopila aestuarii DSM 18488</name>
    <dbReference type="NCBI Taxonomy" id="1121416"/>
    <lineage>
        <taxon>Bacteria</taxon>
        <taxon>Pseudomonadati</taxon>
        <taxon>Thermodesulfobacteriota</taxon>
        <taxon>Desulfobulbia</taxon>
        <taxon>Desulfobulbales</taxon>
        <taxon>Desulfocapsaceae</taxon>
        <taxon>Desulfopila</taxon>
    </lineage>
</organism>
<keyword evidence="1 3" id="KW-0238">DNA-binding</keyword>
<dbReference type="Pfam" id="PF00196">
    <property type="entry name" value="GerE"/>
    <property type="match status" value="1"/>
</dbReference>
<evidence type="ECO:0000313" key="3">
    <source>
        <dbReference type="EMBL" id="SHO49156.1"/>
    </source>
</evidence>
<dbReference type="OrthoDB" id="5512014at2"/>
<dbReference type="Gene3D" id="3.40.50.2300">
    <property type="match status" value="1"/>
</dbReference>
<dbReference type="SMART" id="SM00421">
    <property type="entry name" value="HTH_LUXR"/>
    <property type="match status" value="1"/>
</dbReference>
<keyword evidence="4" id="KW-1185">Reference proteome</keyword>
<accession>A0A1M7Y9B7</accession>
<gene>
    <name evidence="3" type="ORF">SAMN02745220_02728</name>
</gene>
<feature type="domain" description="HTH luxR-type" evidence="2">
    <location>
        <begin position="133"/>
        <end position="198"/>
    </location>
</feature>
<dbReference type="PANTHER" id="PTHR43214:SF43">
    <property type="entry name" value="TWO-COMPONENT RESPONSE REGULATOR"/>
    <property type="match status" value="1"/>
</dbReference>
<evidence type="ECO:0000313" key="4">
    <source>
        <dbReference type="Proteomes" id="UP000184603"/>
    </source>
</evidence>
<dbReference type="PROSITE" id="PS00622">
    <property type="entry name" value="HTH_LUXR_1"/>
    <property type="match status" value="1"/>
</dbReference>
<dbReference type="InterPro" id="IPR036388">
    <property type="entry name" value="WH-like_DNA-bd_sf"/>
</dbReference>
<dbReference type="Gene3D" id="1.10.10.10">
    <property type="entry name" value="Winged helix-like DNA-binding domain superfamily/Winged helix DNA-binding domain"/>
    <property type="match status" value="1"/>
</dbReference>
<dbReference type="Proteomes" id="UP000184603">
    <property type="component" value="Unassembled WGS sequence"/>
</dbReference>
<dbReference type="EMBL" id="FRFE01000012">
    <property type="protein sequence ID" value="SHO49156.1"/>
    <property type="molecule type" value="Genomic_DNA"/>
</dbReference>
<name>A0A1M7Y9B7_9BACT</name>
<dbReference type="CDD" id="cd06170">
    <property type="entry name" value="LuxR_C_like"/>
    <property type="match status" value="1"/>
</dbReference>
<dbReference type="GO" id="GO:0006355">
    <property type="term" value="P:regulation of DNA-templated transcription"/>
    <property type="evidence" value="ECO:0007669"/>
    <property type="project" value="InterPro"/>
</dbReference>
<dbReference type="RefSeq" id="WP_073614005.1">
    <property type="nucleotide sequence ID" value="NZ_FRFE01000012.1"/>
</dbReference>
<dbReference type="SUPFAM" id="SSF46894">
    <property type="entry name" value="C-terminal effector domain of the bipartite response regulators"/>
    <property type="match status" value="1"/>
</dbReference>
<dbReference type="PROSITE" id="PS50043">
    <property type="entry name" value="HTH_LUXR_2"/>
    <property type="match status" value="1"/>
</dbReference>
<proteinExistence type="predicted"/>
<dbReference type="InterPro" id="IPR016032">
    <property type="entry name" value="Sig_transdc_resp-reg_C-effctor"/>
</dbReference>
<dbReference type="AlphaFoldDB" id="A0A1M7Y9B7"/>
<reference evidence="3 4" key="1">
    <citation type="submission" date="2016-12" db="EMBL/GenBank/DDBJ databases">
        <authorList>
            <person name="Song W.-J."/>
            <person name="Kurnit D.M."/>
        </authorList>
    </citation>
    <scope>NUCLEOTIDE SEQUENCE [LARGE SCALE GENOMIC DNA]</scope>
    <source>
        <strain evidence="3 4">DSM 18488</strain>
    </source>
</reference>
<evidence type="ECO:0000256" key="1">
    <source>
        <dbReference type="ARBA" id="ARBA00023125"/>
    </source>
</evidence>
<dbReference type="PRINTS" id="PR00038">
    <property type="entry name" value="HTHLUXR"/>
</dbReference>
<sequence>MAIVCCSQDDKLKEKLVSLFGDKGVLFFADISLVKEDTFQKREVVIVDLPYTTIPEVKNIPLPVIVLTAIPTFEECVGLVQRGVKGYGNRQMRVDNLAQAIGSVKEGQIWLPPAIITQLILTAVGTDRTLHQDDTILSGLSEREQEVARYVAQGMSNQQIADTIFVSLRTVKAHLSSIYEKTGLRNRLELGLRLKGSR</sequence>
<dbReference type="InterPro" id="IPR000792">
    <property type="entry name" value="Tscrpt_reg_LuxR_C"/>
</dbReference>
<dbReference type="InterPro" id="IPR039420">
    <property type="entry name" value="WalR-like"/>
</dbReference>
<dbReference type="STRING" id="1121416.SAMN02745220_02728"/>
<evidence type="ECO:0000259" key="2">
    <source>
        <dbReference type="PROSITE" id="PS50043"/>
    </source>
</evidence>
<dbReference type="PANTHER" id="PTHR43214">
    <property type="entry name" value="TWO-COMPONENT RESPONSE REGULATOR"/>
    <property type="match status" value="1"/>
</dbReference>
<protein>
    <submittedName>
        <fullName evidence="3">DNA-binding response regulator, NarL/FixJ family, contains REC and HTH domains</fullName>
    </submittedName>
</protein>
<dbReference type="GO" id="GO:0003677">
    <property type="term" value="F:DNA binding"/>
    <property type="evidence" value="ECO:0007669"/>
    <property type="project" value="UniProtKB-KW"/>
</dbReference>